<organism evidence="2 3">
    <name type="scientific">Grifola frondosa</name>
    <name type="common">Maitake</name>
    <name type="synonym">Polyporus frondosus</name>
    <dbReference type="NCBI Taxonomy" id="5627"/>
    <lineage>
        <taxon>Eukaryota</taxon>
        <taxon>Fungi</taxon>
        <taxon>Dikarya</taxon>
        <taxon>Basidiomycota</taxon>
        <taxon>Agaricomycotina</taxon>
        <taxon>Agaricomycetes</taxon>
        <taxon>Polyporales</taxon>
        <taxon>Grifolaceae</taxon>
        <taxon>Grifola</taxon>
    </lineage>
</organism>
<name>A0A1C7LN78_GRIFR</name>
<accession>A0A1C7LN78</accession>
<feature type="compositionally biased region" description="Basic and acidic residues" evidence="1">
    <location>
        <begin position="115"/>
        <end position="127"/>
    </location>
</feature>
<protein>
    <submittedName>
        <fullName evidence="2">Uncharacterized protein</fullName>
    </submittedName>
</protein>
<dbReference type="AlphaFoldDB" id="A0A1C7LN78"/>
<dbReference type="Proteomes" id="UP000092993">
    <property type="component" value="Unassembled WGS sequence"/>
</dbReference>
<feature type="region of interest" description="Disordered" evidence="1">
    <location>
        <begin position="108"/>
        <end position="133"/>
    </location>
</feature>
<evidence type="ECO:0000313" key="3">
    <source>
        <dbReference type="Proteomes" id="UP000092993"/>
    </source>
</evidence>
<dbReference type="EMBL" id="LUGG01000033">
    <property type="protein sequence ID" value="OBZ66060.1"/>
    <property type="molecule type" value="Genomic_DNA"/>
</dbReference>
<keyword evidence="3" id="KW-1185">Reference proteome</keyword>
<proteinExistence type="predicted"/>
<evidence type="ECO:0000313" key="2">
    <source>
        <dbReference type="EMBL" id="OBZ66060.1"/>
    </source>
</evidence>
<sequence>MSLQSNSILPIDLLLMSNVVLTITRSRLTYTSAQKPDSCCECERWTLNSDRALTSPQSFGSPQPRTVWPHWCGRIADLSSRLLSGVTCAKENKSPALSIPSTGYRCSKAPGKTQEASKKFKTDERRAYSPFFD</sequence>
<reference evidence="2 3" key="1">
    <citation type="submission" date="2016-03" db="EMBL/GenBank/DDBJ databases">
        <title>Whole genome sequencing of Grifola frondosa 9006-11.</title>
        <authorList>
            <person name="Min B."/>
            <person name="Park H."/>
            <person name="Kim J.-G."/>
            <person name="Cho H."/>
            <person name="Oh Y.-L."/>
            <person name="Kong W.-S."/>
            <person name="Choi I.-G."/>
        </authorList>
    </citation>
    <scope>NUCLEOTIDE SEQUENCE [LARGE SCALE GENOMIC DNA]</scope>
    <source>
        <strain evidence="2 3">9006-11</strain>
    </source>
</reference>
<comment type="caution">
    <text evidence="2">The sequence shown here is derived from an EMBL/GenBank/DDBJ whole genome shotgun (WGS) entry which is preliminary data.</text>
</comment>
<evidence type="ECO:0000256" key="1">
    <source>
        <dbReference type="SAM" id="MobiDB-lite"/>
    </source>
</evidence>
<gene>
    <name evidence="2" type="ORF">A0H81_13967</name>
</gene>